<proteinExistence type="predicted"/>
<organism evidence="2">
    <name type="scientific">Tanacetum cinerariifolium</name>
    <name type="common">Dalmatian daisy</name>
    <name type="synonym">Chrysanthemum cinerariifolium</name>
    <dbReference type="NCBI Taxonomy" id="118510"/>
    <lineage>
        <taxon>Eukaryota</taxon>
        <taxon>Viridiplantae</taxon>
        <taxon>Streptophyta</taxon>
        <taxon>Embryophyta</taxon>
        <taxon>Tracheophyta</taxon>
        <taxon>Spermatophyta</taxon>
        <taxon>Magnoliopsida</taxon>
        <taxon>eudicotyledons</taxon>
        <taxon>Gunneridae</taxon>
        <taxon>Pentapetalae</taxon>
        <taxon>asterids</taxon>
        <taxon>campanulids</taxon>
        <taxon>Asterales</taxon>
        <taxon>Asteraceae</taxon>
        <taxon>Asteroideae</taxon>
        <taxon>Anthemideae</taxon>
        <taxon>Anthemidinae</taxon>
        <taxon>Tanacetum</taxon>
    </lineage>
</organism>
<keyword evidence="2" id="KW-0808">Transferase</keyword>
<evidence type="ECO:0000256" key="1">
    <source>
        <dbReference type="SAM" id="MobiDB-lite"/>
    </source>
</evidence>
<dbReference type="AlphaFoldDB" id="A0A6L2LE57"/>
<dbReference type="GO" id="GO:0004190">
    <property type="term" value="F:aspartic-type endopeptidase activity"/>
    <property type="evidence" value="ECO:0007669"/>
    <property type="project" value="InterPro"/>
</dbReference>
<dbReference type="InterPro" id="IPR032567">
    <property type="entry name" value="RTL1-rel"/>
</dbReference>
<reference evidence="2" key="1">
    <citation type="journal article" date="2019" name="Sci. Rep.">
        <title>Draft genome of Tanacetum cinerariifolium, the natural source of mosquito coil.</title>
        <authorList>
            <person name="Yamashiro T."/>
            <person name="Shiraishi A."/>
            <person name="Satake H."/>
            <person name="Nakayama K."/>
        </authorList>
    </citation>
    <scope>NUCLEOTIDE SEQUENCE</scope>
</reference>
<evidence type="ECO:0000313" key="2">
    <source>
        <dbReference type="EMBL" id="GEU58464.1"/>
    </source>
</evidence>
<feature type="compositionally biased region" description="Low complexity" evidence="1">
    <location>
        <begin position="196"/>
        <end position="227"/>
    </location>
</feature>
<feature type="region of interest" description="Disordered" evidence="1">
    <location>
        <begin position="188"/>
        <end position="294"/>
    </location>
</feature>
<feature type="compositionally biased region" description="Polar residues" evidence="1">
    <location>
        <begin position="233"/>
        <end position="252"/>
    </location>
</feature>
<name>A0A6L2LE57_TANCI</name>
<gene>
    <name evidence="2" type="ORF">Tci_030442</name>
</gene>
<accession>A0A6L2LE57</accession>
<comment type="caution">
    <text evidence="2">The sequence shown here is derived from an EMBL/GenBank/DDBJ whole genome shotgun (WGS) entry which is preliminary data.</text>
</comment>
<protein>
    <submittedName>
        <fullName evidence="2">Putative reverse transcriptase domain-containing protein</fullName>
    </submittedName>
</protein>
<feature type="region of interest" description="Disordered" evidence="1">
    <location>
        <begin position="106"/>
        <end position="135"/>
    </location>
</feature>
<dbReference type="GO" id="GO:0003964">
    <property type="term" value="F:RNA-directed DNA polymerase activity"/>
    <property type="evidence" value="ECO:0007669"/>
    <property type="project" value="UniProtKB-KW"/>
</dbReference>
<dbReference type="PANTHER" id="PTHR15503">
    <property type="entry name" value="LDOC1 RELATED"/>
    <property type="match status" value="1"/>
</dbReference>
<dbReference type="PANTHER" id="PTHR15503:SF45">
    <property type="entry name" value="RNA-DIRECTED DNA POLYMERASE HOMOLOG"/>
    <property type="match status" value="1"/>
</dbReference>
<sequence>MGDSKWSRPAGLKLAQENLQSRVKEKDSVTDIENTSEGHGHLRYLSFIRFVRGECGTSTGRVILFGTIPTTISDTTHIVTLPTTHVDTTLTPIEIPTISPIVPPSPDYTPASHDYSPASDIEFDLSEDPSPNPSRALRRRVTILAPGQPIPHGRPYRYHPNGPVYMMTMMKRVGPLPTHRLAMRHSVDHSSSDLFTSNDSLETSSDSSSDNLSDSSSGHSSPDHSSPALPSGMRSSHQLCSSVPSIPHSSAAITERPFHSSSASPSRKRSRSPTTSVPISGALSPAHADLLPPPKRIMSYDFATNLEDCLDESSESSVPRETSLKDDVVVRGSDEPYSEPDIDPEIQAEINECIAYAEALRAEGIDARVVFKTVARGEIEISTRGSVEVRVERATHPVMPEDIPKLAQDEGAIKGAYETTMPNTRSRATMTREAVNKLIARREAEALEARDAAKNLEPLVEGGECTYQDFLKCQPLNFIRTEGVVGLTRWFEKMETGNVIAAEPTRLQDAIRVANNLMDQKLKGYARNAENKIRFDNNSRDNHRKDCPNLRNQNHGNKTGNKTGSNEATTKAYAIGGGGAKPNSNVGTGTFLLNTCYASMLFDSGADRSSVSSTFSAFLDVALSTLDTSYAVELVDGRISETNVILRGCTLELLSLSFDIDLIPIKSKEKRLEDAPIVAIFAVLSKIDRVDLLEFIWSEPYVTRTRCSKNLFFTFVNLINVVT</sequence>
<keyword evidence="2" id="KW-0695">RNA-directed DNA polymerase</keyword>
<dbReference type="GO" id="GO:0006508">
    <property type="term" value="P:proteolysis"/>
    <property type="evidence" value="ECO:0007669"/>
    <property type="project" value="InterPro"/>
</dbReference>
<dbReference type="EMBL" id="BKCJ010004007">
    <property type="protein sequence ID" value="GEU58464.1"/>
    <property type="molecule type" value="Genomic_DNA"/>
</dbReference>
<keyword evidence="2" id="KW-0548">Nucleotidyltransferase</keyword>
<feature type="compositionally biased region" description="Polar residues" evidence="1">
    <location>
        <begin position="550"/>
        <end position="567"/>
    </location>
</feature>
<dbReference type="Pfam" id="PF08284">
    <property type="entry name" value="RVP_2"/>
    <property type="match status" value="1"/>
</dbReference>
<dbReference type="InterPro" id="IPR001969">
    <property type="entry name" value="Aspartic_peptidase_AS"/>
</dbReference>
<feature type="region of interest" description="Disordered" evidence="1">
    <location>
        <begin position="534"/>
        <end position="567"/>
    </location>
</feature>
<dbReference type="PROSITE" id="PS00141">
    <property type="entry name" value="ASP_PROTEASE"/>
    <property type="match status" value="1"/>
</dbReference>
<feature type="compositionally biased region" description="Basic and acidic residues" evidence="1">
    <location>
        <begin position="534"/>
        <end position="548"/>
    </location>
</feature>